<dbReference type="InterPro" id="IPR045617">
    <property type="entry name" value="DUF6445"/>
</dbReference>
<evidence type="ECO:0000313" key="3">
    <source>
        <dbReference type="Proteomes" id="UP000254101"/>
    </source>
</evidence>
<evidence type="ECO:0000256" key="1">
    <source>
        <dbReference type="SAM" id="MobiDB-lite"/>
    </source>
</evidence>
<organism evidence="2 3">
    <name type="scientific">Alteriqipengyuania lutimaris</name>
    <dbReference type="NCBI Taxonomy" id="1538146"/>
    <lineage>
        <taxon>Bacteria</taxon>
        <taxon>Pseudomonadati</taxon>
        <taxon>Pseudomonadota</taxon>
        <taxon>Alphaproteobacteria</taxon>
        <taxon>Sphingomonadales</taxon>
        <taxon>Erythrobacteraceae</taxon>
        <taxon>Alteriqipengyuania</taxon>
    </lineage>
</organism>
<keyword evidence="3" id="KW-1185">Reference proteome</keyword>
<evidence type="ECO:0008006" key="4">
    <source>
        <dbReference type="Google" id="ProtNLM"/>
    </source>
</evidence>
<accession>A0A395LH48</accession>
<dbReference type="AlphaFoldDB" id="A0A395LH48"/>
<name>A0A395LH48_9SPHN</name>
<gene>
    <name evidence="2" type="ORF">DL238_00460</name>
</gene>
<dbReference type="Pfam" id="PF20043">
    <property type="entry name" value="DUF6445"/>
    <property type="match status" value="1"/>
</dbReference>
<reference evidence="2 3" key="1">
    <citation type="submission" date="2018-07" db="EMBL/GenBank/DDBJ databases">
        <title>Erythrobacter nanhaiensis sp. nov., a novel member of the genus Erythrobacter isolated from the South China Sea.</title>
        <authorList>
            <person name="Chen X."/>
            <person name="Liu J."/>
        </authorList>
    </citation>
    <scope>NUCLEOTIDE SEQUENCE [LARGE SCALE GENOMIC DNA]</scope>
    <source>
        <strain evidence="2 3">S-5</strain>
    </source>
</reference>
<dbReference type="Proteomes" id="UP000254101">
    <property type="component" value="Unassembled WGS sequence"/>
</dbReference>
<sequence length="254" mass="28094">METQPIDAARRYPQAGAVMPSPVPLPDTPLPDAEVTLHRFGREREPVVQIDGFSGDVEGLLDAGRSAGYAPAGAFYPGLRAPADPAYLDRRRDIVAEILRRVFGFRERMRVEAASYSLVTLREDALSPLQCVPHFDDTGPGVVAVMHYLLGPESGGTAFYRHRRTGFEAITPARKPRYDAAFAHDEREFGPPPRRYYYGDSERYELIGEIAAAPDRLIMYRGRLLHSGIIPQPEALSPDPAGGRLTINMFLEGS</sequence>
<feature type="region of interest" description="Disordered" evidence="1">
    <location>
        <begin position="1"/>
        <end position="28"/>
    </location>
</feature>
<proteinExistence type="predicted"/>
<dbReference type="EMBL" id="QRBB01000001">
    <property type="protein sequence ID" value="RDS76236.1"/>
    <property type="molecule type" value="Genomic_DNA"/>
</dbReference>
<evidence type="ECO:0000313" key="2">
    <source>
        <dbReference type="EMBL" id="RDS76236.1"/>
    </source>
</evidence>
<comment type="caution">
    <text evidence="2">The sequence shown here is derived from an EMBL/GenBank/DDBJ whole genome shotgun (WGS) entry which is preliminary data.</text>
</comment>
<protein>
    <recommendedName>
        <fullName evidence="4">2OG-Fe(II) oxygenase</fullName>
    </recommendedName>
</protein>